<dbReference type="Proteomes" id="UP000243975">
    <property type="component" value="Unassembled WGS sequence"/>
</dbReference>
<evidence type="ECO:0000313" key="2">
    <source>
        <dbReference type="Proteomes" id="UP000243975"/>
    </source>
</evidence>
<protein>
    <submittedName>
        <fullName evidence="1">Uncharacterized protein</fullName>
    </submittedName>
</protein>
<reference evidence="1 2" key="1">
    <citation type="journal article" date="2016" name="Sci. Rep.">
        <title>The genome sequence of the outbreeding globe artichoke constructed de novo incorporating a phase-aware low-pass sequencing strategy of F1 progeny.</title>
        <authorList>
            <person name="Scaglione D."/>
            <person name="Reyes-Chin-Wo S."/>
            <person name="Acquadro A."/>
            <person name="Froenicke L."/>
            <person name="Portis E."/>
            <person name="Beitel C."/>
            <person name="Tirone M."/>
            <person name="Mauro R."/>
            <person name="Lo Monaco A."/>
            <person name="Mauromicale G."/>
            <person name="Faccioli P."/>
            <person name="Cattivelli L."/>
            <person name="Rieseberg L."/>
            <person name="Michelmore R."/>
            <person name="Lanteri S."/>
        </authorList>
    </citation>
    <scope>NUCLEOTIDE SEQUENCE [LARGE SCALE GENOMIC DNA]</scope>
    <source>
        <strain evidence="1">2C</strain>
    </source>
</reference>
<dbReference type="Gramene" id="KVH98580">
    <property type="protein sequence ID" value="KVH98580"/>
    <property type="gene ID" value="Ccrd_023194"/>
</dbReference>
<comment type="caution">
    <text evidence="1">The sequence shown here is derived from an EMBL/GenBank/DDBJ whole genome shotgun (WGS) entry which is preliminary data.</text>
</comment>
<name>A0A103XXC9_CYNCS</name>
<organism evidence="1 2">
    <name type="scientific">Cynara cardunculus var. scolymus</name>
    <name type="common">Globe artichoke</name>
    <name type="synonym">Cynara scolymus</name>
    <dbReference type="NCBI Taxonomy" id="59895"/>
    <lineage>
        <taxon>Eukaryota</taxon>
        <taxon>Viridiplantae</taxon>
        <taxon>Streptophyta</taxon>
        <taxon>Embryophyta</taxon>
        <taxon>Tracheophyta</taxon>
        <taxon>Spermatophyta</taxon>
        <taxon>Magnoliopsida</taxon>
        <taxon>eudicotyledons</taxon>
        <taxon>Gunneridae</taxon>
        <taxon>Pentapetalae</taxon>
        <taxon>asterids</taxon>
        <taxon>campanulids</taxon>
        <taxon>Asterales</taxon>
        <taxon>Asteraceae</taxon>
        <taxon>Carduoideae</taxon>
        <taxon>Cardueae</taxon>
        <taxon>Carduinae</taxon>
        <taxon>Cynara</taxon>
    </lineage>
</organism>
<sequence length="93" mass="11072">MVNTLKTKLGLSINFHLDGFTFTKKLKIGLRYKQECFQLEYNNDEEEWVLLMLLSLWAVRELAIVSWWEVPTTSLVHMRQAIFEVKGFFFLLN</sequence>
<evidence type="ECO:0000313" key="1">
    <source>
        <dbReference type="EMBL" id="KVH98580.1"/>
    </source>
</evidence>
<proteinExistence type="predicted"/>
<keyword evidence="2" id="KW-1185">Reference proteome</keyword>
<accession>A0A103XXC9</accession>
<dbReference type="AlphaFoldDB" id="A0A103XXC9"/>
<dbReference type="EMBL" id="LEKV01003788">
    <property type="protein sequence ID" value="KVH98580.1"/>
    <property type="molecule type" value="Genomic_DNA"/>
</dbReference>
<gene>
    <name evidence="1" type="ORF">Ccrd_023194</name>
</gene>